<feature type="non-terminal residue" evidence="1">
    <location>
        <position position="1"/>
    </location>
</feature>
<sequence length="237" mass="27203">FEKWKMPGGPAMRLVKFAKEYKDKKLRLFFLYKTKKDLNEVLSKYKIISEDITHISQFTSHNEIASEFKLCIDDIFCRIKNMEPVVDSNKAMHCEHISTILHIAVSLLDSLVITSQINVIEENTNCQTQDIINLQNVCSIEVISSDKVLLKNKDIDAFLNEEYKKKVNNTSSEPFTSLYFIFDNSDLSEQNAKIKAPEIDIQPLIQELLIEPSKEDCVKIVNVEESPIINQSSAIEL</sequence>
<accession>A0ACA9PZR0</accession>
<gene>
    <name evidence="1" type="ORF">SPELUC_LOCUS12828</name>
</gene>
<proteinExistence type="predicted"/>
<comment type="caution">
    <text evidence="1">The sequence shown here is derived from an EMBL/GenBank/DDBJ whole genome shotgun (WGS) entry which is preliminary data.</text>
</comment>
<evidence type="ECO:0000313" key="1">
    <source>
        <dbReference type="EMBL" id="CAG8726948.1"/>
    </source>
</evidence>
<name>A0ACA9PZR0_9GLOM</name>
<reference evidence="1" key="1">
    <citation type="submission" date="2021-06" db="EMBL/GenBank/DDBJ databases">
        <authorList>
            <person name="Kallberg Y."/>
            <person name="Tangrot J."/>
            <person name="Rosling A."/>
        </authorList>
    </citation>
    <scope>NUCLEOTIDE SEQUENCE</scope>
    <source>
        <strain evidence="1">28 12/20/2015</strain>
    </source>
</reference>
<feature type="non-terminal residue" evidence="1">
    <location>
        <position position="237"/>
    </location>
</feature>
<organism evidence="1 2">
    <name type="scientific">Cetraspora pellucida</name>
    <dbReference type="NCBI Taxonomy" id="1433469"/>
    <lineage>
        <taxon>Eukaryota</taxon>
        <taxon>Fungi</taxon>
        <taxon>Fungi incertae sedis</taxon>
        <taxon>Mucoromycota</taxon>
        <taxon>Glomeromycotina</taxon>
        <taxon>Glomeromycetes</taxon>
        <taxon>Diversisporales</taxon>
        <taxon>Gigasporaceae</taxon>
        <taxon>Cetraspora</taxon>
    </lineage>
</organism>
<evidence type="ECO:0000313" key="2">
    <source>
        <dbReference type="Proteomes" id="UP000789366"/>
    </source>
</evidence>
<dbReference type="Proteomes" id="UP000789366">
    <property type="component" value="Unassembled WGS sequence"/>
</dbReference>
<keyword evidence="2" id="KW-1185">Reference proteome</keyword>
<protein>
    <submittedName>
        <fullName evidence="1">4061_t:CDS:1</fullName>
    </submittedName>
</protein>
<dbReference type="EMBL" id="CAJVPW010031632">
    <property type="protein sequence ID" value="CAG8726948.1"/>
    <property type="molecule type" value="Genomic_DNA"/>
</dbReference>